<keyword evidence="3" id="KW-1185">Reference proteome</keyword>
<dbReference type="InterPro" id="IPR029044">
    <property type="entry name" value="Nucleotide-diphossugar_trans"/>
</dbReference>
<dbReference type="AlphaFoldDB" id="A0A934M867"/>
<evidence type="ECO:0000313" key="2">
    <source>
        <dbReference type="EMBL" id="MBI9116202.1"/>
    </source>
</evidence>
<dbReference type="RefSeq" id="WP_198734770.1">
    <property type="nucleotide sequence ID" value="NZ_JAEINH010000019.1"/>
</dbReference>
<dbReference type="SUPFAM" id="SSF53448">
    <property type="entry name" value="Nucleotide-diphospho-sugar transferases"/>
    <property type="match status" value="1"/>
</dbReference>
<organism evidence="2 3">
    <name type="scientific">Sanguibacter suaedae</name>
    <dbReference type="NCBI Taxonomy" id="2795737"/>
    <lineage>
        <taxon>Bacteria</taxon>
        <taxon>Bacillati</taxon>
        <taxon>Actinomycetota</taxon>
        <taxon>Actinomycetes</taxon>
        <taxon>Micrococcales</taxon>
        <taxon>Sanguibacteraceae</taxon>
        <taxon>Sanguibacter</taxon>
    </lineage>
</organism>
<dbReference type="CDD" id="cd00761">
    <property type="entry name" value="Glyco_tranf_GTA_type"/>
    <property type="match status" value="1"/>
</dbReference>
<dbReference type="InterPro" id="IPR001173">
    <property type="entry name" value="Glyco_trans_2-like"/>
</dbReference>
<accession>A0A934M867</accession>
<proteinExistence type="predicted"/>
<protein>
    <submittedName>
        <fullName evidence="2">Glycosyltransferase family 2 protein</fullName>
    </submittedName>
</protein>
<comment type="caution">
    <text evidence="2">The sequence shown here is derived from an EMBL/GenBank/DDBJ whole genome shotgun (WGS) entry which is preliminary data.</text>
</comment>
<dbReference type="EMBL" id="JAEINH010000019">
    <property type="protein sequence ID" value="MBI9116202.1"/>
    <property type="molecule type" value="Genomic_DNA"/>
</dbReference>
<dbReference type="Pfam" id="PF00535">
    <property type="entry name" value="Glycos_transf_2"/>
    <property type="match status" value="1"/>
</dbReference>
<evidence type="ECO:0000259" key="1">
    <source>
        <dbReference type="Pfam" id="PF00535"/>
    </source>
</evidence>
<name>A0A934M867_9MICO</name>
<reference evidence="2" key="1">
    <citation type="submission" date="2020-12" db="EMBL/GenBank/DDBJ databases">
        <title>Sanguibacter suaedae sp. nov., isolated from Suaeda aralocaspica.</title>
        <authorList>
            <person name="Ma Q."/>
        </authorList>
    </citation>
    <scope>NUCLEOTIDE SEQUENCE</scope>
    <source>
        <strain evidence="2">YZGR15</strain>
    </source>
</reference>
<sequence>MNLVIVTPIHNEASNIGVLARQLAESNRHPDLWVVVDDGSTDDGASLVHPGSLPFETRVVSRSNQGKLIGGSAFTAWQHGVDAALEQMPDAASIMKLDADVNLPPDYLGRAVALLASDPGVGLVGGILMGNQDREQTIHVPGPVKLYSRAGYDALAAVPRAVGFDVVDELAIKQAGLSVAVRKDLPFTVRRAIGASQGLVHGRRRNGRVCRWTGYWTPYFALHALRYIFRKPYLVGSVAMVYGYARAGDGPYDASIREAHAREQRDKLREASRRPISWVRATYGTAT</sequence>
<dbReference type="Proteomes" id="UP000602087">
    <property type="component" value="Unassembled WGS sequence"/>
</dbReference>
<feature type="domain" description="Glycosyltransferase 2-like" evidence="1">
    <location>
        <begin position="5"/>
        <end position="140"/>
    </location>
</feature>
<gene>
    <name evidence="2" type="ORF">JAV76_14390</name>
</gene>
<dbReference type="Gene3D" id="3.90.550.10">
    <property type="entry name" value="Spore Coat Polysaccharide Biosynthesis Protein SpsA, Chain A"/>
    <property type="match status" value="1"/>
</dbReference>
<evidence type="ECO:0000313" key="3">
    <source>
        <dbReference type="Proteomes" id="UP000602087"/>
    </source>
</evidence>